<dbReference type="RefSeq" id="WP_380829003.1">
    <property type="nucleotide sequence ID" value="NZ_JBHTCG010000016.1"/>
</dbReference>
<keyword evidence="2" id="KW-1185">Reference proteome</keyword>
<accession>A0ABW2P9G5</accession>
<organism evidence="1 2">
    <name type="scientific">Sphaerisporangium rhizosphaerae</name>
    <dbReference type="NCBI Taxonomy" id="2269375"/>
    <lineage>
        <taxon>Bacteria</taxon>
        <taxon>Bacillati</taxon>
        <taxon>Actinomycetota</taxon>
        <taxon>Actinomycetes</taxon>
        <taxon>Streptosporangiales</taxon>
        <taxon>Streptosporangiaceae</taxon>
        <taxon>Sphaerisporangium</taxon>
    </lineage>
</organism>
<comment type="caution">
    <text evidence="1">The sequence shown here is derived from an EMBL/GenBank/DDBJ whole genome shotgun (WGS) entry which is preliminary data.</text>
</comment>
<sequence>MNGPQVTVEVILLRFGDRGWAYRRSTAPLDGATVPCDLARTLAGHPTLLHSTSWRHTPGHGLVLTYAAYPDPAAGASATPLDELTIAFGDRPDAPRPSEVTTDHVAAHAIRHLAHLAGGDPVAGTAIAGDEPLAAMLSLVPAELAGEI</sequence>
<dbReference type="Proteomes" id="UP001596496">
    <property type="component" value="Unassembled WGS sequence"/>
</dbReference>
<evidence type="ECO:0000313" key="2">
    <source>
        <dbReference type="Proteomes" id="UP001596496"/>
    </source>
</evidence>
<dbReference type="EMBL" id="JBHTCG010000016">
    <property type="protein sequence ID" value="MFC7385117.1"/>
    <property type="molecule type" value="Genomic_DNA"/>
</dbReference>
<reference evidence="2" key="1">
    <citation type="journal article" date="2019" name="Int. J. Syst. Evol. Microbiol.">
        <title>The Global Catalogue of Microorganisms (GCM) 10K type strain sequencing project: providing services to taxonomists for standard genome sequencing and annotation.</title>
        <authorList>
            <consortium name="The Broad Institute Genomics Platform"/>
            <consortium name="The Broad Institute Genome Sequencing Center for Infectious Disease"/>
            <person name="Wu L."/>
            <person name="Ma J."/>
        </authorList>
    </citation>
    <scope>NUCLEOTIDE SEQUENCE [LARGE SCALE GENOMIC DNA]</scope>
    <source>
        <strain evidence="2">CECT 7649</strain>
    </source>
</reference>
<proteinExistence type="predicted"/>
<gene>
    <name evidence="1" type="ORF">ACFQSB_23110</name>
</gene>
<name>A0ABW2P9G5_9ACTN</name>
<protein>
    <submittedName>
        <fullName evidence="1">Uncharacterized protein</fullName>
    </submittedName>
</protein>
<evidence type="ECO:0000313" key="1">
    <source>
        <dbReference type="EMBL" id="MFC7385117.1"/>
    </source>
</evidence>